<comment type="caution">
    <text evidence="1">The sequence shown here is derived from an EMBL/GenBank/DDBJ whole genome shotgun (WGS) entry which is preliminary data.</text>
</comment>
<reference evidence="1 2" key="1">
    <citation type="submission" date="2016-03" db="EMBL/GenBank/DDBJ databases">
        <title>EvidentialGene: Evidence-directed Construction of Genes on Genomes.</title>
        <authorList>
            <person name="Gilbert D.G."/>
            <person name="Choi J.-H."/>
            <person name="Mockaitis K."/>
            <person name="Colbourne J."/>
            <person name="Pfrender M."/>
        </authorList>
    </citation>
    <scope>NUCLEOTIDE SEQUENCE [LARGE SCALE GENOMIC DNA]</scope>
    <source>
        <strain evidence="1 2">Xinb3</strain>
        <tissue evidence="1">Complete organism</tissue>
    </source>
</reference>
<dbReference type="AlphaFoldDB" id="A0A162CZY9"/>
<dbReference type="OrthoDB" id="1926167at2759"/>
<dbReference type="EMBL" id="LRGB01000018">
    <property type="protein sequence ID" value="KZS21829.1"/>
    <property type="molecule type" value="Genomic_DNA"/>
</dbReference>
<keyword evidence="2" id="KW-1185">Reference proteome</keyword>
<name>A0A162CZY9_9CRUS</name>
<organism evidence="1 2">
    <name type="scientific">Daphnia magna</name>
    <dbReference type="NCBI Taxonomy" id="35525"/>
    <lineage>
        <taxon>Eukaryota</taxon>
        <taxon>Metazoa</taxon>
        <taxon>Ecdysozoa</taxon>
        <taxon>Arthropoda</taxon>
        <taxon>Crustacea</taxon>
        <taxon>Branchiopoda</taxon>
        <taxon>Diplostraca</taxon>
        <taxon>Cladocera</taxon>
        <taxon>Anomopoda</taxon>
        <taxon>Daphniidae</taxon>
        <taxon>Daphnia</taxon>
    </lineage>
</organism>
<accession>A0A162CZY9</accession>
<evidence type="ECO:0000313" key="2">
    <source>
        <dbReference type="Proteomes" id="UP000076858"/>
    </source>
</evidence>
<dbReference type="Proteomes" id="UP000076858">
    <property type="component" value="Unassembled WGS sequence"/>
</dbReference>
<sequence>MSPLPMPDEFLIDEEETHLKSELENNAVPSSVDNSNGLVIRVEHERETAEFDSPGNLEEEVDSLTLFISVSDVRIYAHVIFRIHQHIECVIRECNAWKNPEDRIPLKWDLHVCNKKMLRAKKIMKRVAELRKQARQEMVLLIRRFGRLNIPRLVTDEFNKLLRSCDRADNFMNYAVEAASRLHVIYGACHLENAKENYNLVLRPWQSNVVQIAGQQCNRKVLWVWDYDGNSGKTELARFFMIKMRYQLLTPGRNHDLCGLINPFAKGYVFDCARNSFSSSGIKRVNAIYEILEDLKNNFLVSGKYKRCEKVTLNNTVIVFANQLPNLDRLSLDRWFFFHTKLG</sequence>
<proteinExistence type="predicted"/>
<gene>
    <name evidence="1" type="ORF">APZ42_011156</name>
</gene>
<protein>
    <submittedName>
        <fullName evidence="1">Uncharacterized protein</fullName>
    </submittedName>
</protein>
<evidence type="ECO:0000313" key="1">
    <source>
        <dbReference type="EMBL" id="KZS21829.1"/>
    </source>
</evidence>